<dbReference type="GO" id="GO:0019028">
    <property type="term" value="C:viral capsid"/>
    <property type="evidence" value="ECO:0007669"/>
    <property type="project" value="InterPro"/>
</dbReference>
<organism evidence="19">
    <name type="scientific">Papaya leaf crumple virus</name>
    <dbReference type="NCBI Taxonomy" id="928315"/>
    <lineage>
        <taxon>Viruses</taxon>
        <taxon>Monodnaviria</taxon>
        <taxon>Shotokuvirae</taxon>
        <taxon>Cressdnaviricota</taxon>
        <taxon>Repensiviricetes</taxon>
        <taxon>Geplafuvirales</taxon>
        <taxon>Geminiviridae</taxon>
        <taxon>Begomovirus</taxon>
        <taxon>Begomovirus papayae</taxon>
    </lineage>
</organism>
<comment type="subcellular location">
    <subcellularLocation>
        <location evidence="2 17">Host cytoplasm</location>
    </subcellularLocation>
    <subcellularLocation>
        <location evidence="1 17">Host nucleus</location>
    </subcellularLocation>
</comment>
<keyword evidence="6" id="KW-0597">Phosphoprotein</keyword>
<evidence type="ECO:0000256" key="6">
    <source>
        <dbReference type="ARBA" id="ARBA00022553"/>
    </source>
</evidence>
<comment type="domain">
    <text evidence="17">The zinc finger and the transactivation region are involved in PTGS suppression.</text>
</comment>
<evidence type="ECO:0000256" key="7">
    <source>
        <dbReference type="ARBA" id="ARBA00022562"/>
    </source>
</evidence>
<reference evidence="19" key="1">
    <citation type="submission" date="2014-08" db="EMBL/GenBank/DDBJ databases">
        <title>Association of a monopartite begomovirus and a betasatellite molecule with leaf curl disease of kalmegh (Androraphis paniculata) in the Tarai region of Uttarakhand, India.</title>
        <authorList>
            <person name="Khan A."/>
            <person name="Saeed S.T."/>
            <person name="Samad A."/>
        </authorList>
    </citation>
    <scope>NUCLEOTIDE SEQUENCE</scope>
    <source>
        <strain evidence="19">A-87</strain>
    </source>
</reference>
<accession>A0A088SG47</accession>
<keyword evidence="14 17" id="KW-0010">Activator</keyword>
<evidence type="ECO:0000256" key="12">
    <source>
        <dbReference type="ARBA" id="ARBA00022833"/>
    </source>
</evidence>
<dbReference type="Pfam" id="PF01440">
    <property type="entry name" value="Gemini_AL2"/>
    <property type="match status" value="1"/>
</dbReference>
<protein>
    <recommendedName>
        <fullName evidence="4 17">Transcriptional activator protein</fullName>
        <shortName evidence="17">TrAP</shortName>
    </recommendedName>
</protein>
<dbReference type="InterPro" id="IPR000942">
    <property type="entry name" value="Gemini_AL2"/>
</dbReference>
<comment type="similarity">
    <text evidence="3 17">Belongs to the geminiviridae transcriptional activator protein family.</text>
</comment>
<comment type="function">
    <text evidence="17">Strong activator of the late viral genes promoters. Acts as a suppressor of RNA-mediated gene silencing, also known as post-transcriptional gene silencing (PTGS), a mechanism of plant viral defense that limits the accumulation of viral RNAs. Also suppresses the host basal defense by interacting with and inhibiting SNF1 kinase, a key regulator of cell metabolism implicated in innate antiviral defense. Determines pathogenicity.</text>
</comment>
<evidence type="ECO:0000256" key="13">
    <source>
        <dbReference type="ARBA" id="ARBA00023125"/>
    </source>
</evidence>
<feature type="region of interest" description="Disordered" evidence="18">
    <location>
        <begin position="72"/>
        <end position="117"/>
    </location>
</feature>
<dbReference type="GO" id="GO:0008270">
    <property type="term" value="F:zinc ion binding"/>
    <property type="evidence" value="ECO:0007669"/>
    <property type="project" value="UniProtKB-KW"/>
</dbReference>
<name>A0A088SG47_9GEMI</name>
<keyword evidence="11 17" id="KW-0863">Zinc-finger</keyword>
<keyword evidence="16" id="KW-0899">Viral immunoevasion</keyword>
<dbReference type="GO" id="GO:0052170">
    <property type="term" value="P:symbiont-mediated suppression of host innate immune response"/>
    <property type="evidence" value="ECO:0007669"/>
    <property type="project" value="UniProtKB-KW"/>
</dbReference>
<evidence type="ECO:0000313" key="19">
    <source>
        <dbReference type="EMBL" id="AIO11245.1"/>
    </source>
</evidence>
<keyword evidence="10 17" id="KW-0479">Metal-binding</keyword>
<dbReference type="PRINTS" id="PR00230">
    <property type="entry name" value="GEMCOATAL2"/>
</dbReference>
<keyword evidence="9" id="KW-1090">Inhibition of host innate immune response by virus</keyword>
<keyword evidence="5 17" id="KW-0941">Suppressor of RNA silencing</keyword>
<evidence type="ECO:0000256" key="4">
    <source>
        <dbReference type="ARBA" id="ARBA00014388"/>
    </source>
</evidence>
<keyword evidence="7 17" id="KW-1048">Host nucleus</keyword>
<evidence type="ECO:0000256" key="9">
    <source>
        <dbReference type="ARBA" id="ARBA00022632"/>
    </source>
</evidence>
<gene>
    <name evidence="19" type="primary">AC2</name>
</gene>
<keyword evidence="15 17" id="KW-1035">Host cytoplasm</keyword>
<evidence type="ECO:0000256" key="18">
    <source>
        <dbReference type="SAM" id="MobiDB-lite"/>
    </source>
</evidence>
<evidence type="ECO:0000256" key="14">
    <source>
        <dbReference type="ARBA" id="ARBA00023159"/>
    </source>
</evidence>
<evidence type="ECO:0000256" key="2">
    <source>
        <dbReference type="ARBA" id="ARBA00004192"/>
    </source>
</evidence>
<keyword evidence="12 17" id="KW-0862">Zinc</keyword>
<evidence type="ECO:0000256" key="10">
    <source>
        <dbReference type="ARBA" id="ARBA00022723"/>
    </source>
</evidence>
<sequence length="135" mass="15311">MPHSSPSGGHSTQVPIKVQHRLAKRRTVRSRRVDLECGCSYYIHINCHNHGFTHRGIHHCSSSREWRVYLGNTKSPVFQDPQPRPNAPIHEPRHHRPPDPVQSQPEEGSGDTQVFPGLQDLHSFTSSDLAFLKSL</sequence>
<dbReference type="GO" id="GO:0030430">
    <property type="term" value="C:host cell cytoplasm"/>
    <property type="evidence" value="ECO:0007669"/>
    <property type="project" value="UniProtKB-SubCell"/>
</dbReference>
<evidence type="ECO:0000256" key="17">
    <source>
        <dbReference type="RuleBase" id="RU363028"/>
    </source>
</evidence>
<evidence type="ECO:0000256" key="1">
    <source>
        <dbReference type="ARBA" id="ARBA00004147"/>
    </source>
</evidence>
<evidence type="ECO:0000256" key="3">
    <source>
        <dbReference type="ARBA" id="ARBA00007672"/>
    </source>
</evidence>
<dbReference type="GO" id="GO:0005198">
    <property type="term" value="F:structural molecule activity"/>
    <property type="evidence" value="ECO:0007669"/>
    <property type="project" value="InterPro"/>
</dbReference>
<evidence type="ECO:0000256" key="11">
    <source>
        <dbReference type="ARBA" id="ARBA00022771"/>
    </source>
</evidence>
<dbReference type="EMBL" id="KM359408">
    <property type="protein sequence ID" value="AIO11245.1"/>
    <property type="molecule type" value="Genomic_DNA"/>
</dbReference>
<keyword evidence="13 17" id="KW-0238">DNA-binding</keyword>
<dbReference type="GO" id="GO:0003677">
    <property type="term" value="F:DNA binding"/>
    <property type="evidence" value="ECO:0007669"/>
    <property type="project" value="UniProtKB-KW"/>
</dbReference>
<proteinExistence type="inferred from homology"/>
<evidence type="ECO:0000256" key="15">
    <source>
        <dbReference type="ARBA" id="ARBA00023200"/>
    </source>
</evidence>
<comment type="subunit">
    <text evidence="17">Monomer. Homodimer. Homooligomer. Self-interaction correlates with nuclear localization and efficient activation of transcription.</text>
</comment>
<evidence type="ECO:0000256" key="5">
    <source>
        <dbReference type="ARBA" id="ARBA00022463"/>
    </source>
</evidence>
<evidence type="ECO:0000256" key="8">
    <source>
        <dbReference type="ARBA" id="ARBA00022581"/>
    </source>
</evidence>
<dbReference type="GO" id="GO:0042025">
    <property type="term" value="C:host cell nucleus"/>
    <property type="evidence" value="ECO:0007669"/>
    <property type="project" value="UniProtKB-SubCell"/>
</dbReference>
<feature type="compositionally biased region" description="Polar residues" evidence="18">
    <location>
        <begin position="101"/>
        <end position="112"/>
    </location>
</feature>
<evidence type="ECO:0000256" key="16">
    <source>
        <dbReference type="ARBA" id="ARBA00023280"/>
    </source>
</evidence>
<keyword evidence="8 17" id="KW-0945">Host-virus interaction</keyword>